<evidence type="ECO:0000256" key="4">
    <source>
        <dbReference type="ARBA" id="ARBA00022989"/>
    </source>
</evidence>
<keyword evidence="5 6" id="KW-0472">Membrane</keyword>
<evidence type="ECO:0000256" key="6">
    <source>
        <dbReference type="SAM" id="Phobius"/>
    </source>
</evidence>
<feature type="transmembrane region" description="Helical" evidence="6">
    <location>
        <begin position="73"/>
        <end position="91"/>
    </location>
</feature>
<name>A0A368W6I0_9BACL</name>
<evidence type="ECO:0000313" key="7">
    <source>
        <dbReference type="EMBL" id="RCW51335.1"/>
    </source>
</evidence>
<evidence type="ECO:0000313" key="8">
    <source>
        <dbReference type="Proteomes" id="UP000252415"/>
    </source>
</evidence>
<keyword evidence="3 6" id="KW-0812">Transmembrane</keyword>
<dbReference type="Proteomes" id="UP000252415">
    <property type="component" value="Unassembled WGS sequence"/>
</dbReference>
<dbReference type="PANTHER" id="PTHR30086">
    <property type="entry name" value="ARGININE EXPORTER PROTEIN ARGO"/>
    <property type="match status" value="1"/>
</dbReference>
<feature type="transmembrane region" description="Helical" evidence="6">
    <location>
        <begin position="116"/>
        <end position="138"/>
    </location>
</feature>
<evidence type="ECO:0000256" key="2">
    <source>
        <dbReference type="ARBA" id="ARBA00022475"/>
    </source>
</evidence>
<comment type="subcellular location">
    <subcellularLocation>
        <location evidence="1">Cell membrane</location>
        <topology evidence="1">Multi-pass membrane protein</topology>
    </subcellularLocation>
</comment>
<evidence type="ECO:0000256" key="5">
    <source>
        <dbReference type="ARBA" id="ARBA00023136"/>
    </source>
</evidence>
<gene>
    <name evidence="7" type="ORF">DFP97_102534</name>
</gene>
<evidence type="ECO:0000256" key="3">
    <source>
        <dbReference type="ARBA" id="ARBA00022692"/>
    </source>
</evidence>
<dbReference type="GO" id="GO:0015171">
    <property type="term" value="F:amino acid transmembrane transporter activity"/>
    <property type="evidence" value="ECO:0007669"/>
    <property type="project" value="TreeGrafter"/>
</dbReference>
<reference evidence="7 8" key="1">
    <citation type="submission" date="2018-07" db="EMBL/GenBank/DDBJ databases">
        <title>Genomic Encyclopedia of Type Strains, Phase III (KMG-III): the genomes of soil and plant-associated and newly described type strains.</title>
        <authorList>
            <person name="Whitman W."/>
        </authorList>
    </citation>
    <scope>NUCLEOTIDE SEQUENCE [LARGE SCALE GENOMIC DNA]</scope>
    <source>
        <strain evidence="7 8">CECT 7506</strain>
    </source>
</reference>
<organism evidence="7 8">
    <name type="scientific">Paenibacillus prosopidis</name>
    <dbReference type="NCBI Taxonomy" id="630520"/>
    <lineage>
        <taxon>Bacteria</taxon>
        <taxon>Bacillati</taxon>
        <taxon>Bacillota</taxon>
        <taxon>Bacilli</taxon>
        <taxon>Bacillales</taxon>
        <taxon>Paenibacillaceae</taxon>
        <taxon>Paenibacillus</taxon>
    </lineage>
</organism>
<feature type="transmembrane region" description="Helical" evidence="6">
    <location>
        <begin position="6"/>
        <end position="29"/>
    </location>
</feature>
<feature type="transmembrane region" description="Helical" evidence="6">
    <location>
        <begin position="41"/>
        <end position="67"/>
    </location>
</feature>
<sequence>MVLFLSFLQGFLFSLSLCFDLGMVNVAIVKAGVERGFKPSFMIGFGSCFGDMAYLALALFGFSYILNIEAVKWSLWIAGTIVLLFLSYKMIKESIRPKMIDWNGGGSVTRTSSADFWFGLGAALSSPTVMLWFVASAGPIVAELNGDGQAVIALFVAGFFAAGLLWSLMMAVISSRTGKALGPTFIRVLSLLSAVLFLYFAFRVFLSGLSNVTGD</sequence>
<feature type="transmembrane region" description="Helical" evidence="6">
    <location>
        <begin position="150"/>
        <end position="173"/>
    </location>
</feature>
<keyword evidence="2" id="KW-1003">Cell membrane</keyword>
<protein>
    <submittedName>
        <fullName evidence="7">L-lysine exporter family protein LysE/ArgO</fullName>
    </submittedName>
</protein>
<dbReference type="AlphaFoldDB" id="A0A368W6I0"/>
<proteinExistence type="predicted"/>
<evidence type="ECO:0000256" key="1">
    <source>
        <dbReference type="ARBA" id="ARBA00004651"/>
    </source>
</evidence>
<keyword evidence="4 6" id="KW-1133">Transmembrane helix</keyword>
<dbReference type="GO" id="GO:0005886">
    <property type="term" value="C:plasma membrane"/>
    <property type="evidence" value="ECO:0007669"/>
    <property type="project" value="UniProtKB-SubCell"/>
</dbReference>
<dbReference type="InterPro" id="IPR001123">
    <property type="entry name" value="LeuE-type"/>
</dbReference>
<comment type="caution">
    <text evidence="7">The sequence shown here is derived from an EMBL/GenBank/DDBJ whole genome shotgun (WGS) entry which is preliminary data.</text>
</comment>
<dbReference type="RefSeq" id="WP_114378818.1">
    <property type="nucleotide sequence ID" value="NZ_QPJD01000002.1"/>
</dbReference>
<dbReference type="OrthoDB" id="2974197at2"/>
<dbReference type="PANTHER" id="PTHR30086:SF20">
    <property type="entry name" value="ARGININE EXPORTER PROTEIN ARGO-RELATED"/>
    <property type="match status" value="1"/>
</dbReference>
<accession>A0A368W6I0</accession>
<dbReference type="Pfam" id="PF01810">
    <property type="entry name" value="LysE"/>
    <property type="match status" value="1"/>
</dbReference>
<keyword evidence="8" id="KW-1185">Reference proteome</keyword>
<dbReference type="EMBL" id="QPJD01000002">
    <property type="protein sequence ID" value="RCW51335.1"/>
    <property type="molecule type" value="Genomic_DNA"/>
</dbReference>
<feature type="transmembrane region" description="Helical" evidence="6">
    <location>
        <begin position="185"/>
        <end position="206"/>
    </location>
</feature>